<keyword evidence="4" id="KW-0597">Phosphoprotein</keyword>
<keyword evidence="5 9" id="KW-0436">Ligase</keyword>
<comment type="function">
    <text evidence="9">Catalyzes the first step in the biosynthesis of NAD from nicotinic acid, the ATP-dependent synthesis of beta-nicotinate D-ribonucleotide from nicotinate and 5-phospho-D-ribose 1-phosphate.</text>
</comment>
<keyword evidence="7 9" id="KW-0808">Transferase</keyword>
<keyword evidence="6 9" id="KW-0662">Pyridine nucleotide biosynthesis</keyword>
<evidence type="ECO:0000256" key="5">
    <source>
        <dbReference type="ARBA" id="ARBA00022598"/>
    </source>
</evidence>
<dbReference type="SUPFAM" id="SSF54675">
    <property type="entry name" value="Nicotinate/Quinolinate PRTase N-terminal domain-like"/>
    <property type="match status" value="1"/>
</dbReference>
<evidence type="ECO:0000256" key="7">
    <source>
        <dbReference type="ARBA" id="ARBA00022679"/>
    </source>
</evidence>
<evidence type="ECO:0000256" key="6">
    <source>
        <dbReference type="ARBA" id="ARBA00022642"/>
    </source>
</evidence>
<dbReference type="PANTHER" id="PTHR11098:SF1">
    <property type="entry name" value="NICOTINATE PHOSPHORIBOSYLTRANSFERASE"/>
    <property type="match status" value="1"/>
</dbReference>
<comment type="PTM">
    <text evidence="9">Transiently phosphorylated on a His residue during the reaction cycle. Phosphorylation strongly increases the affinity for substrates and increases the rate of nicotinate D-ribonucleotide production. Dephosphorylation regenerates the low-affinity form of the enzyme, leading to product release.</text>
</comment>
<dbReference type="GO" id="GO:0004516">
    <property type="term" value="F:nicotinate phosphoribosyltransferase activity"/>
    <property type="evidence" value="ECO:0007669"/>
    <property type="project" value="UniProtKB-UniRule"/>
</dbReference>
<dbReference type="SUPFAM" id="SSF51690">
    <property type="entry name" value="Nicotinate/Quinolinate PRTase C-terminal domain-like"/>
    <property type="match status" value="1"/>
</dbReference>
<dbReference type="InterPro" id="IPR006405">
    <property type="entry name" value="Nic_PRibTrfase_pncB"/>
</dbReference>
<proteinExistence type="inferred from homology"/>
<dbReference type="GO" id="GO:0047280">
    <property type="term" value="F:nicotinamide phosphoribosyltransferase activity"/>
    <property type="evidence" value="ECO:0007669"/>
    <property type="project" value="UniProtKB-ARBA"/>
</dbReference>
<gene>
    <name evidence="12" type="ORF">GF068_01790</name>
</gene>
<dbReference type="PIRSF" id="PIRSF000484">
    <property type="entry name" value="NAPRT"/>
    <property type="match status" value="1"/>
</dbReference>
<feature type="domain" description="Nicotinate/nicotinamide phosphoribosyltransferase" evidence="10">
    <location>
        <begin position="154"/>
        <end position="337"/>
    </location>
</feature>
<evidence type="ECO:0000259" key="10">
    <source>
        <dbReference type="Pfam" id="PF04095"/>
    </source>
</evidence>
<dbReference type="EMBL" id="WJIE01000001">
    <property type="protein sequence ID" value="MRG90660.1"/>
    <property type="molecule type" value="Genomic_DNA"/>
</dbReference>
<dbReference type="Gene3D" id="3.20.140.10">
    <property type="entry name" value="nicotinate phosphoribosyltransferase"/>
    <property type="match status" value="1"/>
</dbReference>
<dbReference type="Pfam" id="PF17767">
    <property type="entry name" value="NAPRTase_N"/>
    <property type="match status" value="1"/>
</dbReference>
<dbReference type="InterPro" id="IPR007229">
    <property type="entry name" value="Nic_PRibTrfase-Fam"/>
</dbReference>
<dbReference type="FunFam" id="3.20.20.70:FF:000076">
    <property type="entry name" value="Nicotinate phosphoribosyltransferase"/>
    <property type="match status" value="1"/>
</dbReference>
<comment type="similarity">
    <text evidence="2 9">Belongs to the NAPRTase family.</text>
</comment>
<dbReference type="InterPro" id="IPR013785">
    <property type="entry name" value="Aldolase_TIM"/>
</dbReference>
<protein>
    <recommendedName>
        <fullName evidence="3 9">Nicotinate phosphoribosyltransferase</fullName>
        <ecNumber evidence="3 9">6.3.4.21</ecNumber>
    </recommendedName>
</protein>
<comment type="caution">
    <text evidence="12">The sequence shown here is derived from an EMBL/GenBank/DDBJ whole genome shotgun (WGS) entry which is preliminary data.</text>
</comment>
<comment type="pathway">
    <text evidence="1 9">Cofactor biosynthesis; NAD(+) biosynthesis; nicotinate D-ribonucleotide from nicotinate: step 1/1.</text>
</comment>
<dbReference type="GO" id="GO:0034355">
    <property type="term" value="P:NAD+ biosynthetic process via the salvage pathway"/>
    <property type="evidence" value="ECO:0007669"/>
    <property type="project" value="TreeGrafter"/>
</dbReference>
<dbReference type="NCBIfam" id="TIGR01513">
    <property type="entry name" value="NAPRTase_put"/>
    <property type="match status" value="1"/>
</dbReference>
<dbReference type="InterPro" id="IPR040727">
    <property type="entry name" value="NAPRTase_N"/>
</dbReference>
<sequence>MDALRTDLYQLTMAAGYFHRGMKDRRATCEMFVRRLPRRRRYLVAMGIERLLGYLENLSFTEDEIRYLREVPALRDAMTEPFVEYLRRFRFRGDVSAVREGTVVFANEPLVRISAPIIEAQIVETFLLSALNHATMIASKAARVVRAAGSAGVIEFGARRTHPDAAVDAARSAYASGFVGTSNVEAGKRFGIPVMGTAAHMWTMAHDTEEAAFEGYVSTFPSATILLIDTYDTLRGAERAARIAKDKLKGVRLDSGDLLALSRAVRPILDAAGCTSAKIVASGDLNEYKIEALRRAGAPIDLYGVGTDLVASIDSPALGGVYKLVEIEQDGRVVPICKFSEGKATFPGPHQVYRFTGEAGVLARDVIALEDEDPRALGEGEAEALLVPRMKNGARTAPAESLDAVRARVARELARLPEALHVFDEAPSPTERTDEPFRAVPSTRLLELVEDVRARVVGAAT</sequence>
<evidence type="ECO:0000313" key="12">
    <source>
        <dbReference type="EMBL" id="MRG90660.1"/>
    </source>
</evidence>
<evidence type="ECO:0000256" key="3">
    <source>
        <dbReference type="ARBA" id="ARBA00013236"/>
    </source>
</evidence>
<dbReference type="RefSeq" id="WP_338046162.1">
    <property type="nucleotide sequence ID" value="NZ_WJIE01000001.1"/>
</dbReference>
<dbReference type="Gene3D" id="3.20.20.70">
    <property type="entry name" value="Aldolase class I"/>
    <property type="match status" value="1"/>
</dbReference>
<evidence type="ECO:0000256" key="4">
    <source>
        <dbReference type="ARBA" id="ARBA00022553"/>
    </source>
</evidence>
<dbReference type="CDD" id="cd01570">
    <property type="entry name" value="NAPRTase_A"/>
    <property type="match status" value="1"/>
</dbReference>
<comment type="catalytic activity">
    <reaction evidence="8 9">
        <text>5-phospho-alpha-D-ribose 1-diphosphate + nicotinate + ATP + H2O = nicotinate beta-D-ribonucleotide + ADP + phosphate + diphosphate</text>
        <dbReference type="Rhea" id="RHEA:36163"/>
        <dbReference type="ChEBI" id="CHEBI:15377"/>
        <dbReference type="ChEBI" id="CHEBI:30616"/>
        <dbReference type="ChEBI" id="CHEBI:32544"/>
        <dbReference type="ChEBI" id="CHEBI:33019"/>
        <dbReference type="ChEBI" id="CHEBI:43474"/>
        <dbReference type="ChEBI" id="CHEBI:57502"/>
        <dbReference type="ChEBI" id="CHEBI:58017"/>
        <dbReference type="ChEBI" id="CHEBI:456216"/>
        <dbReference type="EC" id="6.3.4.21"/>
    </reaction>
</comment>
<dbReference type="Proteomes" id="UP000440224">
    <property type="component" value="Unassembled WGS sequence"/>
</dbReference>
<evidence type="ECO:0000256" key="8">
    <source>
        <dbReference type="ARBA" id="ARBA00048668"/>
    </source>
</evidence>
<evidence type="ECO:0000256" key="2">
    <source>
        <dbReference type="ARBA" id="ARBA00010897"/>
    </source>
</evidence>
<evidence type="ECO:0000313" key="13">
    <source>
        <dbReference type="Proteomes" id="UP000440224"/>
    </source>
</evidence>
<dbReference type="GO" id="GO:0005829">
    <property type="term" value="C:cytosol"/>
    <property type="evidence" value="ECO:0007669"/>
    <property type="project" value="TreeGrafter"/>
</dbReference>
<dbReference type="InterPro" id="IPR036068">
    <property type="entry name" value="Nicotinate_pribotase-like_C"/>
</dbReference>
<dbReference type="InterPro" id="IPR041525">
    <property type="entry name" value="N/Namide_PRibTrfase"/>
</dbReference>
<evidence type="ECO:0000256" key="1">
    <source>
        <dbReference type="ARBA" id="ARBA00004952"/>
    </source>
</evidence>
<dbReference type="Pfam" id="PF04095">
    <property type="entry name" value="NAPRTase"/>
    <property type="match status" value="1"/>
</dbReference>
<dbReference type="PANTHER" id="PTHR11098">
    <property type="entry name" value="NICOTINATE PHOSPHORIBOSYLTRANSFERASE"/>
    <property type="match status" value="1"/>
</dbReference>
<name>A0A6N7PKB2_9BACT</name>
<dbReference type="NCBIfam" id="NF006696">
    <property type="entry name" value="PRK09243.1-3"/>
    <property type="match status" value="1"/>
</dbReference>
<keyword evidence="13" id="KW-1185">Reference proteome</keyword>
<dbReference type="EC" id="6.3.4.21" evidence="3 9"/>
<feature type="domain" description="Nicotinate phosphoribosyltransferase N-terminal" evidence="11">
    <location>
        <begin position="4"/>
        <end position="132"/>
    </location>
</feature>
<organism evidence="12 13">
    <name type="scientific">Polyangium spumosum</name>
    <dbReference type="NCBI Taxonomy" id="889282"/>
    <lineage>
        <taxon>Bacteria</taxon>
        <taxon>Pseudomonadati</taxon>
        <taxon>Myxococcota</taxon>
        <taxon>Polyangia</taxon>
        <taxon>Polyangiales</taxon>
        <taxon>Polyangiaceae</taxon>
        <taxon>Polyangium</taxon>
    </lineage>
</organism>
<keyword evidence="12" id="KW-0328">Glycosyltransferase</keyword>
<accession>A0A6N7PKB2</accession>
<dbReference type="AlphaFoldDB" id="A0A6N7PKB2"/>
<dbReference type="UniPathway" id="UPA00253">
    <property type="reaction ID" value="UER00457"/>
</dbReference>
<dbReference type="NCBIfam" id="NF009131">
    <property type="entry name" value="PRK12484.1"/>
    <property type="match status" value="1"/>
</dbReference>
<evidence type="ECO:0000259" key="11">
    <source>
        <dbReference type="Pfam" id="PF17767"/>
    </source>
</evidence>
<evidence type="ECO:0000256" key="9">
    <source>
        <dbReference type="RuleBase" id="RU365100"/>
    </source>
</evidence>
<reference evidence="12 13" key="1">
    <citation type="submission" date="2019-10" db="EMBL/GenBank/DDBJ databases">
        <title>A soil myxobacterium in the family Polyangiaceae.</title>
        <authorList>
            <person name="Li Y."/>
            <person name="Wang J."/>
        </authorList>
    </citation>
    <scope>NUCLEOTIDE SEQUENCE [LARGE SCALE GENOMIC DNA]</scope>
    <source>
        <strain evidence="12 13">DSM 14734</strain>
    </source>
</reference>